<keyword evidence="6" id="KW-0175">Coiled coil</keyword>
<dbReference type="SUPFAM" id="SSF55874">
    <property type="entry name" value="ATPase domain of HSP90 chaperone/DNA topoisomerase II/histidine kinase"/>
    <property type="match status" value="1"/>
</dbReference>
<dbReference type="CDD" id="cd16917">
    <property type="entry name" value="HATPase_UhpB-NarQ-NarX-like"/>
    <property type="match status" value="1"/>
</dbReference>
<feature type="coiled-coil region" evidence="6">
    <location>
        <begin position="384"/>
        <end position="414"/>
    </location>
</feature>
<dbReference type="PANTHER" id="PTHR24421">
    <property type="entry name" value="NITRATE/NITRITE SENSOR PROTEIN NARX-RELATED"/>
    <property type="match status" value="1"/>
</dbReference>
<feature type="transmembrane region" description="Helical" evidence="7">
    <location>
        <begin position="221"/>
        <end position="243"/>
    </location>
</feature>
<keyword evidence="7" id="KW-0812">Transmembrane</keyword>
<dbReference type="InterPro" id="IPR036034">
    <property type="entry name" value="PDZ_sf"/>
</dbReference>
<dbReference type="PANTHER" id="PTHR24421:SF10">
    <property type="entry name" value="NITRATE_NITRITE SENSOR PROTEIN NARQ"/>
    <property type="match status" value="1"/>
</dbReference>
<proteinExistence type="predicted"/>
<dbReference type="InterPro" id="IPR036890">
    <property type="entry name" value="HATPase_C_sf"/>
</dbReference>
<feature type="transmembrane region" description="Helical" evidence="7">
    <location>
        <begin position="255"/>
        <end position="279"/>
    </location>
</feature>
<dbReference type="EC" id="2.7.13.3" evidence="2"/>
<comment type="caution">
    <text evidence="9">The sequence shown here is derived from an EMBL/GenBank/DDBJ whole genome shotgun (WGS) entry which is preliminary data.</text>
</comment>
<name>A0A1Q8QDX5_9FIRM</name>
<evidence type="ECO:0000256" key="6">
    <source>
        <dbReference type="SAM" id="Coils"/>
    </source>
</evidence>
<keyword evidence="7" id="KW-1133">Transmembrane helix</keyword>
<protein>
    <recommendedName>
        <fullName evidence="2">histidine kinase</fullName>
        <ecNumber evidence="2">2.7.13.3</ecNumber>
    </recommendedName>
</protein>
<evidence type="ECO:0000256" key="4">
    <source>
        <dbReference type="ARBA" id="ARBA00022777"/>
    </source>
</evidence>
<feature type="transmembrane region" description="Helical" evidence="7">
    <location>
        <begin position="314"/>
        <end position="337"/>
    </location>
</feature>
<dbReference type="STRING" id="1888891.DSOL_5294"/>
<feature type="transmembrane region" description="Helical" evidence="7">
    <location>
        <begin position="285"/>
        <end position="302"/>
    </location>
</feature>
<keyword evidence="4" id="KW-0418">Kinase</keyword>
<organism evidence="9 10">
    <name type="scientific">Desulfosporosinus metallidurans</name>
    <dbReference type="NCBI Taxonomy" id="1888891"/>
    <lineage>
        <taxon>Bacteria</taxon>
        <taxon>Bacillati</taxon>
        <taxon>Bacillota</taxon>
        <taxon>Clostridia</taxon>
        <taxon>Eubacteriales</taxon>
        <taxon>Desulfitobacteriaceae</taxon>
        <taxon>Desulfosporosinus</taxon>
    </lineage>
</organism>
<evidence type="ECO:0000256" key="7">
    <source>
        <dbReference type="SAM" id="Phobius"/>
    </source>
</evidence>
<keyword evidence="5" id="KW-0902">Two-component regulatory system</keyword>
<reference evidence="9 10" key="1">
    <citation type="submission" date="2016-09" db="EMBL/GenBank/DDBJ databases">
        <title>Complete genome of Desulfosporosinus sp. OL.</title>
        <authorList>
            <person name="Mardanov A."/>
            <person name="Beletsky A."/>
            <person name="Panova A."/>
            <person name="Karnachuk O."/>
            <person name="Ravin N."/>
        </authorList>
    </citation>
    <scope>NUCLEOTIDE SEQUENCE [LARGE SCALE GENOMIC DNA]</scope>
    <source>
        <strain evidence="9 10">OL</strain>
    </source>
</reference>
<feature type="transmembrane region" description="Helical" evidence="7">
    <location>
        <begin position="190"/>
        <end position="215"/>
    </location>
</feature>
<dbReference type="InterPro" id="IPR003594">
    <property type="entry name" value="HATPase_dom"/>
</dbReference>
<dbReference type="InterPro" id="IPR005467">
    <property type="entry name" value="His_kinase_dom"/>
</dbReference>
<feature type="transmembrane region" description="Helical" evidence="7">
    <location>
        <begin position="102"/>
        <end position="120"/>
    </location>
</feature>
<evidence type="ECO:0000256" key="3">
    <source>
        <dbReference type="ARBA" id="ARBA00022679"/>
    </source>
</evidence>
<gene>
    <name evidence="9" type="ORF">DSOL_5294</name>
</gene>
<dbReference type="EMBL" id="MLBF01000110">
    <property type="protein sequence ID" value="OLN25547.1"/>
    <property type="molecule type" value="Genomic_DNA"/>
</dbReference>
<evidence type="ECO:0000256" key="1">
    <source>
        <dbReference type="ARBA" id="ARBA00000085"/>
    </source>
</evidence>
<dbReference type="GO" id="GO:0000160">
    <property type="term" value="P:phosphorelay signal transduction system"/>
    <property type="evidence" value="ECO:0007669"/>
    <property type="project" value="UniProtKB-KW"/>
</dbReference>
<comment type="catalytic activity">
    <reaction evidence="1">
        <text>ATP + protein L-histidine = ADP + protein N-phospho-L-histidine.</text>
        <dbReference type="EC" id="2.7.13.3"/>
    </reaction>
</comment>
<dbReference type="AlphaFoldDB" id="A0A1Q8QDX5"/>
<feature type="transmembrane region" description="Helical" evidence="7">
    <location>
        <begin position="349"/>
        <end position="371"/>
    </location>
</feature>
<dbReference type="SUPFAM" id="SSF50156">
    <property type="entry name" value="PDZ domain-like"/>
    <property type="match status" value="1"/>
</dbReference>
<evidence type="ECO:0000256" key="2">
    <source>
        <dbReference type="ARBA" id="ARBA00012438"/>
    </source>
</evidence>
<keyword evidence="3" id="KW-0808">Transferase</keyword>
<dbReference type="PROSITE" id="PS50109">
    <property type="entry name" value="HIS_KIN"/>
    <property type="match status" value="1"/>
</dbReference>
<feature type="domain" description="Histidine kinase" evidence="8">
    <location>
        <begin position="676"/>
        <end position="767"/>
    </location>
</feature>
<evidence type="ECO:0000256" key="5">
    <source>
        <dbReference type="ARBA" id="ARBA00023012"/>
    </source>
</evidence>
<sequence length="770" mass="87533">MWFVYTVAVIYHPYVGLELENVNGQWIVTYSDPQGVGYKSGVRVGDLIFKINQDDPGKNRFVQIWSEAEGASTLEVRRLDQPNDQMINIPVLPILQNSLNEIPLAILGFVFWLLGFITWFRRPFLVQARALFWLNWCIGLAVVLAPVSSRDLLLARELELIIFSAVPIFLINFVSVLPNENKKRVNRWGCLMLILMFVIILIVTVLQSVGIVHFFSPLRKLVLATMSIGIFFALWNLGTLLILPKDKPEKNTANILLLGMVIGFLPFVLLTAIPIIFGFQLIMDAHVSSLFVSVIPVIWYYAIVNKYLPDSRRLLRTIISYFTAGVIISFVVSYLYFVLKLSSTFNLVLYLTTLSFTMLFIVCFCLIRVVVNKLLDKYLFPERKQTFKKRMLELNESLSMLNEEDQMLEELTKNLGIEGAFIIVEDAKGGYLKKAVGRFSGNPSEQVELEGFLRTDQKINLDAKILPKDFPAELYIPVISHDYMLGIFLGHRYSCVKFELDELPLITLISSQLAYHLVTMLVIKELSKEIKDLAQRSLDSRRRHQGLQGITTSLFRNFEKEKKSIAYDIHDGPLQLGLDLDRWLKYLVEEYPANGNDKTVEAISHMREVVENLNFELRLICNDLRPPSLTDLGLLSAIELLCEEIMKKELLLISLETKGISHGERFKEEVELVAYRFLQEGITNAVKHSDSDKVKIRVELNEAGIELTVKDLGKGFDTSKIDDWSLTGAHFGIVGMKERLKGLGGQLQISSTIHQGTMLKATIPITLIDG</sequence>
<dbReference type="GO" id="GO:0004673">
    <property type="term" value="F:protein histidine kinase activity"/>
    <property type="evidence" value="ECO:0007669"/>
    <property type="project" value="UniProtKB-EC"/>
</dbReference>
<dbReference type="Pfam" id="PF02518">
    <property type="entry name" value="HATPase_c"/>
    <property type="match status" value="1"/>
</dbReference>
<keyword evidence="10" id="KW-1185">Reference proteome</keyword>
<feature type="transmembrane region" description="Helical" evidence="7">
    <location>
        <begin position="132"/>
        <end position="148"/>
    </location>
</feature>
<dbReference type="Gene3D" id="3.30.565.10">
    <property type="entry name" value="Histidine kinase-like ATPase, C-terminal domain"/>
    <property type="match status" value="1"/>
</dbReference>
<keyword evidence="7" id="KW-0472">Membrane</keyword>
<evidence type="ECO:0000259" key="8">
    <source>
        <dbReference type="PROSITE" id="PS50109"/>
    </source>
</evidence>
<dbReference type="InterPro" id="IPR050482">
    <property type="entry name" value="Sensor_HK_TwoCompSys"/>
</dbReference>
<accession>A0A1Q8QDX5</accession>
<evidence type="ECO:0000313" key="10">
    <source>
        <dbReference type="Proteomes" id="UP000186102"/>
    </source>
</evidence>
<dbReference type="Proteomes" id="UP000186102">
    <property type="component" value="Unassembled WGS sequence"/>
</dbReference>
<evidence type="ECO:0000313" key="9">
    <source>
        <dbReference type="EMBL" id="OLN25547.1"/>
    </source>
</evidence>
<feature type="transmembrane region" description="Helical" evidence="7">
    <location>
        <begin position="160"/>
        <end position="178"/>
    </location>
</feature>